<evidence type="ECO:0000256" key="7">
    <source>
        <dbReference type="SAM" id="Phobius"/>
    </source>
</evidence>
<feature type="transmembrane region" description="Helical" evidence="7">
    <location>
        <begin position="243"/>
        <end position="264"/>
    </location>
</feature>
<feature type="transmembrane region" description="Helical" evidence="7">
    <location>
        <begin position="373"/>
        <end position="392"/>
    </location>
</feature>
<reference evidence="8 9" key="1">
    <citation type="submission" date="2021-03" db="EMBL/GenBank/DDBJ databases">
        <title>Complete genome sequence of Streptomyces cyanogenus S136, producer of anticancer angucycline landomycin A.</title>
        <authorList>
            <person name="Hrab P."/>
            <person name="Ruckert C."/>
            <person name="Busche T."/>
            <person name="Ostash I."/>
            <person name="Kalinowski J."/>
            <person name="Fedorenko V."/>
            <person name="Yushchuk O."/>
            <person name="Ostash B."/>
        </authorList>
    </citation>
    <scope>NUCLEOTIDE SEQUENCE [LARGE SCALE GENOMIC DNA]</scope>
    <source>
        <strain evidence="8 9">S136</strain>
    </source>
</reference>
<dbReference type="EMBL" id="CP071839">
    <property type="protein sequence ID" value="QTD99706.1"/>
    <property type="molecule type" value="Genomic_DNA"/>
</dbReference>
<feature type="transmembrane region" description="Helical" evidence="7">
    <location>
        <begin position="145"/>
        <end position="163"/>
    </location>
</feature>
<proteinExistence type="predicted"/>
<keyword evidence="2" id="KW-0813">Transport</keyword>
<evidence type="ECO:0000256" key="6">
    <source>
        <dbReference type="ARBA" id="ARBA00023136"/>
    </source>
</evidence>
<evidence type="ECO:0000256" key="2">
    <source>
        <dbReference type="ARBA" id="ARBA00022448"/>
    </source>
</evidence>
<keyword evidence="6 7" id="KW-0472">Membrane</keyword>
<feature type="transmembrane region" description="Helical" evidence="7">
    <location>
        <begin position="212"/>
        <end position="237"/>
    </location>
</feature>
<keyword evidence="4 7" id="KW-0812">Transmembrane</keyword>
<keyword evidence="9" id="KW-1185">Reference proteome</keyword>
<dbReference type="PANTHER" id="PTHR23517">
    <property type="entry name" value="RESISTANCE PROTEIN MDTM, PUTATIVE-RELATED-RELATED"/>
    <property type="match status" value="1"/>
</dbReference>
<sequence>MNLAQRIRGGFRPYHALVGGALVTALGQGMYSAASVIYFTRVLGLSMGRLGLVLSVAGAVGFLATVPLGRLVDRIGARRTAVALQLAKAALVALLAGVQSFWPLLITVALLGAATRGGQTAWQALVADVVGPEQRVRVQALTRSAFNAGVSVGVLIAAPVIALTDRAPFVAMLLGVALCYLTVSQVTARLPVPHQAVRGDLTTRPARPSPGFVLLGFVTGFLGLHITILEVAVPLWVVRETDVAKSVVSLLLFVNTVLVIGLQVPLSRWSDSVRGATGTLAAGAAAVAASCAVFATTHDRGGWAALALLLAATALLTAGEIFQSAGSWGLGFELAPIGGRGGHLGAFSLGTALQDVVGPALVTFVVMREAPHGWWLLAAALLAAGAVTVPLARAAHRHLLATTATAAADGPAAQTTLERGTTS</sequence>
<evidence type="ECO:0000256" key="3">
    <source>
        <dbReference type="ARBA" id="ARBA00022475"/>
    </source>
</evidence>
<comment type="subcellular location">
    <subcellularLocation>
        <location evidence="1">Cell membrane</location>
        <topology evidence="1">Multi-pass membrane protein</topology>
    </subcellularLocation>
</comment>
<dbReference type="InterPro" id="IPR050171">
    <property type="entry name" value="MFS_Transporters"/>
</dbReference>
<feature type="transmembrane region" description="Helical" evidence="7">
    <location>
        <begin position="276"/>
        <end position="295"/>
    </location>
</feature>
<accession>A0ABX7TW85</accession>
<keyword evidence="5 7" id="KW-1133">Transmembrane helix</keyword>
<evidence type="ECO:0000313" key="9">
    <source>
        <dbReference type="Proteomes" id="UP000663908"/>
    </source>
</evidence>
<evidence type="ECO:0000256" key="4">
    <source>
        <dbReference type="ARBA" id="ARBA00022692"/>
    </source>
</evidence>
<organism evidence="8 9">
    <name type="scientific">Streptomyces cyanogenus</name>
    <dbReference type="NCBI Taxonomy" id="80860"/>
    <lineage>
        <taxon>Bacteria</taxon>
        <taxon>Bacillati</taxon>
        <taxon>Actinomycetota</taxon>
        <taxon>Actinomycetes</taxon>
        <taxon>Kitasatosporales</taxon>
        <taxon>Streptomycetaceae</taxon>
        <taxon>Streptomyces</taxon>
    </lineage>
</organism>
<name>A0ABX7TW85_STRCY</name>
<dbReference type="RefSeq" id="WP_208033251.1">
    <property type="nucleotide sequence ID" value="NZ_CP071839.1"/>
</dbReference>
<evidence type="ECO:0000313" key="8">
    <source>
        <dbReference type="EMBL" id="QTD99706.1"/>
    </source>
</evidence>
<dbReference type="Pfam" id="PF07690">
    <property type="entry name" value="MFS_1"/>
    <property type="match status" value="1"/>
</dbReference>
<dbReference type="PANTHER" id="PTHR23517:SF2">
    <property type="entry name" value="MULTIDRUG RESISTANCE PROTEIN MDTH"/>
    <property type="match status" value="1"/>
</dbReference>
<evidence type="ECO:0000256" key="1">
    <source>
        <dbReference type="ARBA" id="ARBA00004651"/>
    </source>
</evidence>
<protein>
    <submittedName>
        <fullName evidence="8">Transporter</fullName>
    </submittedName>
</protein>
<feature type="transmembrane region" description="Helical" evidence="7">
    <location>
        <begin position="343"/>
        <end position="367"/>
    </location>
</feature>
<dbReference type="Proteomes" id="UP000663908">
    <property type="component" value="Chromosome"/>
</dbReference>
<feature type="transmembrane region" description="Helical" evidence="7">
    <location>
        <begin position="89"/>
        <end position="113"/>
    </location>
</feature>
<feature type="transmembrane region" description="Helical" evidence="7">
    <location>
        <begin position="50"/>
        <end position="69"/>
    </location>
</feature>
<evidence type="ECO:0000256" key="5">
    <source>
        <dbReference type="ARBA" id="ARBA00022989"/>
    </source>
</evidence>
<gene>
    <name evidence="8" type="ORF">S1361_20390</name>
</gene>
<dbReference type="Gene3D" id="1.20.1250.20">
    <property type="entry name" value="MFS general substrate transporter like domains"/>
    <property type="match status" value="1"/>
</dbReference>
<feature type="transmembrane region" description="Helical" evidence="7">
    <location>
        <begin position="301"/>
        <end position="322"/>
    </location>
</feature>
<dbReference type="InterPro" id="IPR036259">
    <property type="entry name" value="MFS_trans_sf"/>
</dbReference>
<keyword evidence="3" id="KW-1003">Cell membrane</keyword>
<feature type="transmembrane region" description="Helical" evidence="7">
    <location>
        <begin position="169"/>
        <end position="192"/>
    </location>
</feature>
<feature type="transmembrane region" description="Helical" evidence="7">
    <location>
        <begin position="16"/>
        <end position="38"/>
    </location>
</feature>
<dbReference type="SUPFAM" id="SSF103473">
    <property type="entry name" value="MFS general substrate transporter"/>
    <property type="match status" value="1"/>
</dbReference>
<dbReference type="InterPro" id="IPR011701">
    <property type="entry name" value="MFS"/>
</dbReference>